<evidence type="ECO:0000256" key="8">
    <source>
        <dbReference type="ARBA" id="ARBA00023002"/>
    </source>
</evidence>
<evidence type="ECO:0000256" key="7">
    <source>
        <dbReference type="ARBA" id="ARBA00022643"/>
    </source>
</evidence>
<dbReference type="Proteomes" id="UP001589836">
    <property type="component" value="Unassembled WGS sequence"/>
</dbReference>
<dbReference type="PANTHER" id="PTHR42747:SF3">
    <property type="entry name" value="NITRONATE MONOOXYGENASE-RELATED"/>
    <property type="match status" value="1"/>
</dbReference>
<comment type="caution">
    <text evidence="12">The sequence shown here is derived from an EMBL/GenBank/DDBJ whole genome shotgun (WGS) entry which is preliminary data.</text>
</comment>
<comment type="function">
    <text evidence="2">Nitronate monooxygenase that uses molecular oxygen to catalyze the oxidative denitrification of alkyl nitronates. Acts on propionate 3-nitronate (P3N), the presumed physiological substrate. Probably functions in the detoxification of P3N, a metabolic poison produced by plants and fungi as a defense mechanism.</text>
</comment>
<evidence type="ECO:0000256" key="3">
    <source>
        <dbReference type="ARBA" id="ARBA00009881"/>
    </source>
</evidence>
<dbReference type="Pfam" id="PF03060">
    <property type="entry name" value="NMO"/>
    <property type="match status" value="1"/>
</dbReference>
<evidence type="ECO:0000256" key="5">
    <source>
        <dbReference type="ARBA" id="ARBA00022575"/>
    </source>
</evidence>
<evidence type="ECO:0000256" key="6">
    <source>
        <dbReference type="ARBA" id="ARBA00022630"/>
    </source>
</evidence>
<protein>
    <recommendedName>
        <fullName evidence="4">Probable nitronate monooxygenase</fullName>
    </recommendedName>
    <alternativeName>
        <fullName evidence="10">Propionate 3-nitronate monooxygenase</fullName>
    </alternativeName>
</protein>
<comment type="cofactor">
    <cofactor evidence="1">
        <name>FMN</name>
        <dbReference type="ChEBI" id="CHEBI:58210"/>
    </cofactor>
</comment>
<keyword evidence="8 12" id="KW-0560">Oxidoreductase</keyword>
<dbReference type="CDD" id="cd04730">
    <property type="entry name" value="NPD_like"/>
    <property type="match status" value="1"/>
</dbReference>
<name>A0ABV6LK61_9BACI</name>
<keyword evidence="9" id="KW-0503">Monooxygenase</keyword>
<evidence type="ECO:0000256" key="2">
    <source>
        <dbReference type="ARBA" id="ARBA00003535"/>
    </source>
</evidence>
<sequence>MWANNHVKQMLRTDFPIIQAGMAGGVTSPELVAAVSNAGALGTIGAGYLSSAQLEKYINQTKSLTDKPFGVNIFIPSNPKVSEAERNTANRALAHYLEAYDITLPECDSNPSAALFDEQMNILLHYEVPVVSFTFGIPPAPAVAALKQRNITVVGTATTVREAQLNQDAGVDVIVAQGSEAGGHRGTFTSDDSHACIGTMSLVPQMVDAVHVPIIAAGGIMDGRGVLAALALGAEGVQMGTAFVTCAESGANVWHKSAILSANEDQVLLTSSITGKTARGIENQLMRDLQPFENDLPAYPIQHTLTKEIRKRAAEENNPEWMSLWSGQSPRLSTILPAHTIIEKIVQDVEKRIFQFKS</sequence>
<evidence type="ECO:0000256" key="4">
    <source>
        <dbReference type="ARBA" id="ARBA00013457"/>
    </source>
</evidence>
<proteinExistence type="inferred from homology"/>
<comment type="similarity">
    <text evidence="3">Belongs to the nitronate monooxygenase family. NMO class I subfamily.</text>
</comment>
<evidence type="ECO:0000313" key="13">
    <source>
        <dbReference type="Proteomes" id="UP001589836"/>
    </source>
</evidence>
<keyword evidence="7" id="KW-0288">FMN</keyword>
<accession>A0ABV6LK61</accession>
<evidence type="ECO:0000256" key="1">
    <source>
        <dbReference type="ARBA" id="ARBA00001917"/>
    </source>
</evidence>
<dbReference type="InterPro" id="IPR013785">
    <property type="entry name" value="Aldolase_TIM"/>
</dbReference>
<keyword evidence="13" id="KW-1185">Reference proteome</keyword>
<dbReference type="EMBL" id="JBHLTP010000003">
    <property type="protein sequence ID" value="MFC0522785.1"/>
    <property type="molecule type" value="Genomic_DNA"/>
</dbReference>
<dbReference type="Gene3D" id="3.20.20.70">
    <property type="entry name" value="Aldolase class I"/>
    <property type="match status" value="1"/>
</dbReference>
<evidence type="ECO:0000256" key="11">
    <source>
        <dbReference type="ARBA" id="ARBA00049401"/>
    </source>
</evidence>
<dbReference type="InterPro" id="IPR004136">
    <property type="entry name" value="NMO"/>
</dbReference>
<evidence type="ECO:0000313" key="12">
    <source>
        <dbReference type="EMBL" id="MFC0522785.1"/>
    </source>
</evidence>
<keyword evidence="6" id="KW-0285">Flavoprotein</keyword>
<organism evidence="12 13">
    <name type="scientific">Pontibacillus salicampi</name>
    <dbReference type="NCBI Taxonomy" id="1449801"/>
    <lineage>
        <taxon>Bacteria</taxon>
        <taxon>Bacillati</taxon>
        <taxon>Bacillota</taxon>
        <taxon>Bacilli</taxon>
        <taxon>Bacillales</taxon>
        <taxon>Bacillaceae</taxon>
        <taxon>Pontibacillus</taxon>
    </lineage>
</organism>
<keyword evidence="5" id="KW-0216">Detoxification</keyword>
<dbReference type="PANTHER" id="PTHR42747">
    <property type="entry name" value="NITRONATE MONOOXYGENASE-RELATED"/>
    <property type="match status" value="1"/>
</dbReference>
<dbReference type="RefSeq" id="WP_377345315.1">
    <property type="nucleotide sequence ID" value="NZ_JBHLTP010000003.1"/>
</dbReference>
<dbReference type="GO" id="GO:0016491">
    <property type="term" value="F:oxidoreductase activity"/>
    <property type="evidence" value="ECO:0007669"/>
    <property type="project" value="UniProtKB-KW"/>
</dbReference>
<evidence type="ECO:0000256" key="10">
    <source>
        <dbReference type="ARBA" id="ARBA00031155"/>
    </source>
</evidence>
<gene>
    <name evidence="12" type="ORF">ACFFGV_04165</name>
</gene>
<comment type="catalytic activity">
    <reaction evidence="11">
        <text>3 propionate 3-nitronate + 3 O2 + H2O = 3 3-oxopropanoate + 2 nitrate + nitrite + H2O2 + 3 H(+)</text>
        <dbReference type="Rhea" id="RHEA:57332"/>
        <dbReference type="ChEBI" id="CHEBI:15377"/>
        <dbReference type="ChEBI" id="CHEBI:15378"/>
        <dbReference type="ChEBI" id="CHEBI:15379"/>
        <dbReference type="ChEBI" id="CHEBI:16240"/>
        <dbReference type="ChEBI" id="CHEBI:16301"/>
        <dbReference type="ChEBI" id="CHEBI:17632"/>
        <dbReference type="ChEBI" id="CHEBI:33190"/>
        <dbReference type="ChEBI" id="CHEBI:136067"/>
    </reaction>
</comment>
<evidence type="ECO:0000256" key="9">
    <source>
        <dbReference type="ARBA" id="ARBA00023033"/>
    </source>
</evidence>
<dbReference type="SUPFAM" id="SSF51412">
    <property type="entry name" value="Inosine monophosphate dehydrogenase (IMPDH)"/>
    <property type="match status" value="1"/>
</dbReference>
<reference evidence="12 13" key="1">
    <citation type="submission" date="2024-09" db="EMBL/GenBank/DDBJ databases">
        <authorList>
            <person name="Sun Q."/>
            <person name="Mori K."/>
        </authorList>
    </citation>
    <scope>NUCLEOTIDE SEQUENCE [LARGE SCALE GENOMIC DNA]</scope>
    <source>
        <strain evidence="12 13">NCAIM B.02529</strain>
    </source>
</reference>